<dbReference type="FunCoup" id="A0A2G5CPX5">
    <property type="interactions" value="22"/>
</dbReference>
<protein>
    <recommendedName>
        <fullName evidence="1">F-box domain-containing protein</fullName>
    </recommendedName>
</protein>
<dbReference type="PROSITE" id="PS50181">
    <property type="entry name" value="FBOX"/>
    <property type="match status" value="1"/>
</dbReference>
<evidence type="ECO:0000313" key="2">
    <source>
        <dbReference type="EMBL" id="PIA33332.1"/>
    </source>
</evidence>
<dbReference type="PANTHER" id="PTHR31672:SF13">
    <property type="entry name" value="F-BOX PROTEIN CPR30-LIKE"/>
    <property type="match status" value="1"/>
</dbReference>
<dbReference type="InterPro" id="IPR013187">
    <property type="entry name" value="F-box-assoc_dom_typ3"/>
</dbReference>
<dbReference type="SUPFAM" id="SSF81383">
    <property type="entry name" value="F-box domain"/>
    <property type="match status" value="1"/>
</dbReference>
<dbReference type="NCBIfam" id="TIGR01640">
    <property type="entry name" value="F_box_assoc_1"/>
    <property type="match status" value="1"/>
</dbReference>
<dbReference type="Gene3D" id="1.20.1280.50">
    <property type="match status" value="1"/>
</dbReference>
<sequence length="370" mass="42523">MDDDMTKKSLPFEAVMEIISWLPVKSLIRFRCISKTWHRLLTIDPQFAKLQLDRSIESKVNSSILILGRKNGHAESNLYSINEFPTSDEPILLESPSISIIGVCNGLILLSSRLNEDEDRVLYVWNPITGEYISIPCTPTPTLYPSRRKNTRFAFGFHQAINQYKIIRLVCESSLHQQTEFHTCGSVYTLGTDSLWRPLEHDIPYNTYSIGLNVPLVKGALHWREKVIFSFDLKDEVFQEILHPNDVKFNDPAVNVRVGELGGLLCLFCLQFEIDVQIWVMKEYGIVSSWRKQFIVGRLQVPRSVSYYPLCVSKEGEIILFRRPWELLLYNQGTNSVQIKNFGFPFYNAISYIGSLVSPRVINGVEHNIT</sequence>
<dbReference type="EMBL" id="KZ305058">
    <property type="protein sequence ID" value="PIA33332.1"/>
    <property type="molecule type" value="Genomic_DNA"/>
</dbReference>
<accession>A0A2G5CPX5</accession>
<dbReference type="CDD" id="cd22157">
    <property type="entry name" value="F-box_AtFBW1-like"/>
    <property type="match status" value="1"/>
</dbReference>
<dbReference type="AlphaFoldDB" id="A0A2G5CPX5"/>
<dbReference type="Pfam" id="PF08268">
    <property type="entry name" value="FBA_3"/>
    <property type="match status" value="1"/>
</dbReference>
<keyword evidence="3" id="KW-1185">Reference proteome</keyword>
<dbReference type="Pfam" id="PF00646">
    <property type="entry name" value="F-box"/>
    <property type="match status" value="1"/>
</dbReference>
<evidence type="ECO:0000313" key="3">
    <source>
        <dbReference type="Proteomes" id="UP000230069"/>
    </source>
</evidence>
<name>A0A2G5CPX5_AQUCA</name>
<dbReference type="OrthoDB" id="591557at2759"/>
<reference evidence="2 3" key="1">
    <citation type="submission" date="2017-09" db="EMBL/GenBank/DDBJ databases">
        <title>WGS assembly of Aquilegia coerulea Goldsmith.</title>
        <authorList>
            <person name="Hodges S."/>
            <person name="Kramer E."/>
            <person name="Nordborg M."/>
            <person name="Tomkins J."/>
            <person name="Borevitz J."/>
            <person name="Derieg N."/>
            <person name="Yan J."/>
            <person name="Mihaltcheva S."/>
            <person name="Hayes R.D."/>
            <person name="Rokhsar D."/>
        </authorList>
    </citation>
    <scope>NUCLEOTIDE SEQUENCE [LARGE SCALE GENOMIC DNA]</scope>
    <source>
        <strain evidence="3">cv. Goldsmith</strain>
    </source>
</reference>
<dbReference type="SMART" id="SM00256">
    <property type="entry name" value="FBOX"/>
    <property type="match status" value="1"/>
</dbReference>
<gene>
    <name evidence="2" type="ORF">AQUCO_04100032v1</name>
</gene>
<dbReference type="InterPro" id="IPR050796">
    <property type="entry name" value="SCF_F-box_component"/>
</dbReference>
<organism evidence="2 3">
    <name type="scientific">Aquilegia coerulea</name>
    <name type="common">Rocky mountain columbine</name>
    <dbReference type="NCBI Taxonomy" id="218851"/>
    <lineage>
        <taxon>Eukaryota</taxon>
        <taxon>Viridiplantae</taxon>
        <taxon>Streptophyta</taxon>
        <taxon>Embryophyta</taxon>
        <taxon>Tracheophyta</taxon>
        <taxon>Spermatophyta</taxon>
        <taxon>Magnoliopsida</taxon>
        <taxon>Ranunculales</taxon>
        <taxon>Ranunculaceae</taxon>
        <taxon>Thalictroideae</taxon>
        <taxon>Aquilegia</taxon>
    </lineage>
</organism>
<dbReference type="InParanoid" id="A0A2G5CPX5"/>
<dbReference type="InterPro" id="IPR017451">
    <property type="entry name" value="F-box-assoc_interact_dom"/>
</dbReference>
<evidence type="ECO:0000259" key="1">
    <source>
        <dbReference type="PROSITE" id="PS50181"/>
    </source>
</evidence>
<dbReference type="STRING" id="218851.A0A2G5CPX5"/>
<dbReference type="Proteomes" id="UP000230069">
    <property type="component" value="Unassembled WGS sequence"/>
</dbReference>
<dbReference type="InterPro" id="IPR001810">
    <property type="entry name" value="F-box_dom"/>
</dbReference>
<dbReference type="InterPro" id="IPR036047">
    <property type="entry name" value="F-box-like_dom_sf"/>
</dbReference>
<proteinExistence type="predicted"/>
<feature type="domain" description="F-box" evidence="1">
    <location>
        <begin position="4"/>
        <end position="50"/>
    </location>
</feature>
<dbReference type="PANTHER" id="PTHR31672">
    <property type="entry name" value="BNACNNG10540D PROTEIN"/>
    <property type="match status" value="1"/>
</dbReference>